<proteinExistence type="inferred from homology"/>
<keyword evidence="2" id="KW-0805">Transcription regulation</keyword>
<reference evidence="6 7" key="1">
    <citation type="submission" date="2017-01" db="EMBL/GenBank/DDBJ databases">
        <authorList>
            <person name="Mah S.A."/>
            <person name="Swanson W.J."/>
            <person name="Moy G.W."/>
            <person name="Vacquier V.D."/>
        </authorList>
    </citation>
    <scope>NUCLEOTIDE SEQUENCE [LARGE SCALE GENOMIC DNA]</scope>
    <source>
        <strain evidence="6 7">RU36E</strain>
    </source>
</reference>
<keyword evidence="4" id="KW-0804">Transcription</keyword>
<dbReference type="GO" id="GO:0043565">
    <property type="term" value="F:sequence-specific DNA binding"/>
    <property type="evidence" value="ECO:0007669"/>
    <property type="project" value="TreeGrafter"/>
</dbReference>
<dbReference type="RefSeq" id="WP_076426589.1">
    <property type="nucleotide sequence ID" value="NZ_FTMP01000004.1"/>
</dbReference>
<dbReference type="InterPro" id="IPR058163">
    <property type="entry name" value="LysR-type_TF_proteobact-type"/>
</dbReference>
<comment type="similarity">
    <text evidence="1">Belongs to the LysR transcriptional regulatory family.</text>
</comment>
<dbReference type="PANTHER" id="PTHR30537:SF79">
    <property type="entry name" value="TRANSCRIPTIONAL REGULATOR-RELATED"/>
    <property type="match status" value="1"/>
</dbReference>
<dbReference type="GO" id="GO:0009891">
    <property type="term" value="P:positive regulation of biosynthetic process"/>
    <property type="evidence" value="ECO:0007669"/>
    <property type="project" value="UniProtKB-ARBA"/>
</dbReference>
<evidence type="ECO:0000256" key="2">
    <source>
        <dbReference type="ARBA" id="ARBA00023015"/>
    </source>
</evidence>
<keyword evidence="3" id="KW-0238">DNA-binding</keyword>
<dbReference type="GO" id="GO:0006351">
    <property type="term" value="P:DNA-templated transcription"/>
    <property type="evidence" value="ECO:0007669"/>
    <property type="project" value="TreeGrafter"/>
</dbReference>
<dbReference type="Pfam" id="PF00126">
    <property type="entry name" value="HTH_1"/>
    <property type="match status" value="1"/>
</dbReference>
<dbReference type="SUPFAM" id="SSF46785">
    <property type="entry name" value="Winged helix' DNA-binding domain"/>
    <property type="match status" value="1"/>
</dbReference>
<dbReference type="PANTHER" id="PTHR30537">
    <property type="entry name" value="HTH-TYPE TRANSCRIPTIONAL REGULATOR"/>
    <property type="match status" value="1"/>
</dbReference>
<dbReference type="AlphaFoldDB" id="A0A1N6SY70"/>
<sequence length="295" mass="32598">MAVHRLPPLNAVRAFEAAARLGSYVAAAQELHVTQPAIGRHVKALEERLQTQLFQRTPRGVVLTEDGWRYFEQVSAALTQIAEASYELTSRAQQRWLRLLVVPGFAGRWLRHHLAEFRALHPGIRIALEPNPSFREVTAERADLGIAFGEGEEFSAPREVLVQPPIFPVCSPAFLLEHGPLAGVEDLLRLPLLHEDDGYWWGVWLQSQGLRARLSSEMSYVSADQVIDLALAGAGVALTNGLLVEEELASGRLVRPLGNQAVLEGYLLLSPAGGLKPEAKLFRQWLFAKLASLQV</sequence>
<dbReference type="InterPro" id="IPR000847">
    <property type="entry name" value="LysR_HTH_N"/>
</dbReference>
<dbReference type="Proteomes" id="UP000185841">
    <property type="component" value="Unassembled WGS sequence"/>
</dbReference>
<dbReference type="Gene3D" id="3.40.190.10">
    <property type="entry name" value="Periplasmic binding protein-like II"/>
    <property type="match status" value="2"/>
</dbReference>
<dbReference type="Gene3D" id="1.10.10.10">
    <property type="entry name" value="Winged helix-like DNA-binding domain superfamily/Winged helix DNA-binding domain"/>
    <property type="match status" value="1"/>
</dbReference>
<evidence type="ECO:0000256" key="4">
    <source>
        <dbReference type="ARBA" id="ARBA00023163"/>
    </source>
</evidence>
<dbReference type="InterPro" id="IPR005119">
    <property type="entry name" value="LysR_subst-bd"/>
</dbReference>
<dbReference type="EMBL" id="FTMP01000004">
    <property type="protein sequence ID" value="SIQ45927.1"/>
    <property type="molecule type" value="Genomic_DNA"/>
</dbReference>
<dbReference type="SUPFAM" id="SSF53850">
    <property type="entry name" value="Periplasmic binding protein-like II"/>
    <property type="match status" value="1"/>
</dbReference>
<protein>
    <submittedName>
        <fullName evidence="6">Transcriptional regulator, LysR family</fullName>
    </submittedName>
</protein>
<name>A0A1N6SY70_AQUAC</name>
<dbReference type="Pfam" id="PF03466">
    <property type="entry name" value="LysR_substrate"/>
    <property type="match status" value="1"/>
</dbReference>
<dbReference type="PROSITE" id="PS50931">
    <property type="entry name" value="HTH_LYSR"/>
    <property type="match status" value="1"/>
</dbReference>
<evidence type="ECO:0000313" key="7">
    <source>
        <dbReference type="Proteomes" id="UP000185841"/>
    </source>
</evidence>
<accession>A0A1N6SY70</accession>
<dbReference type="FunFam" id="1.10.10.10:FF:000038">
    <property type="entry name" value="Glycine cleavage system transcriptional activator"/>
    <property type="match status" value="1"/>
</dbReference>
<evidence type="ECO:0000256" key="1">
    <source>
        <dbReference type="ARBA" id="ARBA00009437"/>
    </source>
</evidence>
<dbReference type="InterPro" id="IPR036390">
    <property type="entry name" value="WH_DNA-bd_sf"/>
</dbReference>
<evidence type="ECO:0000313" key="6">
    <source>
        <dbReference type="EMBL" id="SIQ45927.1"/>
    </source>
</evidence>
<organism evidence="6 7">
    <name type="scientific">Aquipseudomonas alcaligenes</name>
    <name type="common">Pseudomonas alcaligenes</name>
    <dbReference type="NCBI Taxonomy" id="43263"/>
    <lineage>
        <taxon>Bacteria</taxon>
        <taxon>Pseudomonadati</taxon>
        <taxon>Pseudomonadota</taxon>
        <taxon>Gammaproteobacteria</taxon>
        <taxon>Pseudomonadales</taxon>
        <taxon>Pseudomonadaceae</taxon>
        <taxon>Aquipseudomonas</taxon>
    </lineage>
</organism>
<evidence type="ECO:0000259" key="5">
    <source>
        <dbReference type="PROSITE" id="PS50931"/>
    </source>
</evidence>
<feature type="domain" description="HTH lysR-type" evidence="5">
    <location>
        <begin position="7"/>
        <end position="64"/>
    </location>
</feature>
<dbReference type="PRINTS" id="PR00039">
    <property type="entry name" value="HTHLYSR"/>
</dbReference>
<dbReference type="InterPro" id="IPR036388">
    <property type="entry name" value="WH-like_DNA-bd_sf"/>
</dbReference>
<gene>
    <name evidence="6" type="ORF">SAMN05878282_104200</name>
</gene>
<dbReference type="GO" id="GO:0003700">
    <property type="term" value="F:DNA-binding transcription factor activity"/>
    <property type="evidence" value="ECO:0007669"/>
    <property type="project" value="InterPro"/>
</dbReference>
<evidence type="ECO:0000256" key="3">
    <source>
        <dbReference type="ARBA" id="ARBA00023125"/>
    </source>
</evidence>